<accession>A0A7X2H8T9</accession>
<gene>
    <name evidence="2" type="ORF">GJB61_21880</name>
</gene>
<reference evidence="2 3" key="1">
    <citation type="submission" date="2019-11" db="EMBL/GenBank/DDBJ databases">
        <title>Paenibacillus monticola sp. nov., a novel PGPR strain isolated from mountain sample in China.</title>
        <authorList>
            <person name="Zhao Q."/>
            <person name="Li H.-P."/>
            <person name="Zhang J.-L."/>
        </authorList>
    </citation>
    <scope>NUCLEOTIDE SEQUENCE [LARGE SCALE GENOMIC DNA]</scope>
    <source>
        <strain evidence="2 3">LC-T2</strain>
    </source>
</reference>
<dbReference type="Gene3D" id="3.40.630.30">
    <property type="match status" value="1"/>
</dbReference>
<dbReference type="Pfam" id="PF00583">
    <property type="entry name" value="Acetyltransf_1"/>
    <property type="match status" value="1"/>
</dbReference>
<dbReference type="InterPro" id="IPR000182">
    <property type="entry name" value="GNAT_dom"/>
</dbReference>
<dbReference type="AlphaFoldDB" id="A0A7X2H8T9"/>
<dbReference type="EMBL" id="WJXB01000010">
    <property type="protein sequence ID" value="MRN55634.1"/>
    <property type="molecule type" value="Genomic_DNA"/>
</dbReference>
<keyword evidence="2" id="KW-0808">Transferase</keyword>
<dbReference type="SUPFAM" id="SSF55729">
    <property type="entry name" value="Acyl-CoA N-acyltransferases (Nat)"/>
    <property type="match status" value="1"/>
</dbReference>
<dbReference type="GO" id="GO:0016747">
    <property type="term" value="F:acyltransferase activity, transferring groups other than amino-acyl groups"/>
    <property type="evidence" value="ECO:0007669"/>
    <property type="project" value="InterPro"/>
</dbReference>
<feature type="domain" description="N-acetyltransferase" evidence="1">
    <location>
        <begin position="6"/>
        <end position="159"/>
    </location>
</feature>
<comment type="caution">
    <text evidence="2">The sequence shown here is derived from an EMBL/GenBank/DDBJ whole genome shotgun (WGS) entry which is preliminary data.</text>
</comment>
<evidence type="ECO:0000259" key="1">
    <source>
        <dbReference type="PROSITE" id="PS51186"/>
    </source>
</evidence>
<dbReference type="PROSITE" id="PS51186">
    <property type="entry name" value="GNAT"/>
    <property type="match status" value="1"/>
</dbReference>
<protein>
    <submittedName>
        <fullName evidence="2">GNAT family N-acetyltransferase</fullName>
    </submittedName>
</protein>
<organism evidence="2 3">
    <name type="scientific">Paenibacillus monticola</name>
    <dbReference type="NCBI Taxonomy" id="2666075"/>
    <lineage>
        <taxon>Bacteria</taxon>
        <taxon>Bacillati</taxon>
        <taxon>Bacillota</taxon>
        <taxon>Bacilli</taxon>
        <taxon>Bacillales</taxon>
        <taxon>Paenibacillaceae</taxon>
        <taxon>Paenibacillus</taxon>
    </lineage>
</organism>
<keyword evidence="3" id="KW-1185">Reference proteome</keyword>
<evidence type="ECO:0000313" key="3">
    <source>
        <dbReference type="Proteomes" id="UP000463051"/>
    </source>
</evidence>
<dbReference type="InterPro" id="IPR016181">
    <property type="entry name" value="Acyl_CoA_acyltransferase"/>
</dbReference>
<dbReference type="Proteomes" id="UP000463051">
    <property type="component" value="Unassembled WGS sequence"/>
</dbReference>
<evidence type="ECO:0000313" key="2">
    <source>
        <dbReference type="EMBL" id="MRN55634.1"/>
    </source>
</evidence>
<name>A0A7X2H8T9_9BACL</name>
<dbReference type="RefSeq" id="WP_154121147.1">
    <property type="nucleotide sequence ID" value="NZ_WJXB01000010.1"/>
</dbReference>
<sequence>MKLEFMTTDHWDESLWNRIEPVYREAFPSGAKPKGILRSMLDSGIACIHAGLYHNEVVAMAVSGVEGALADKRLIIDYLAVRKETRGQGYGTQFLGMVCDWAQKEHQVRGIIIEVESGETDVHAERIHFWEHRGFVLTPYVHQYIWVPEPYQAMLLPLDQSISVQDNGQSLFRYINSFHKKAYRQR</sequence>
<proteinExistence type="predicted"/>
<dbReference type="CDD" id="cd04301">
    <property type="entry name" value="NAT_SF"/>
    <property type="match status" value="1"/>
</dbReference>